<dbReference type="SUPFAM" id="SSF69572">
    <property type="entry name" value="Activating enzymes of the ubiquitin-like proteins"/>
    <property type="match status" value="1"/>
</dbReference>
<dbReference type="PANTHER" id="PTHR10953">
    <property type="entry name" value="UBIQUITIN-ACTIVATING ENZYME E1"/>
    <property type="match status" value="1"/>
</dbReference>
<organism evidence="7 9">
    <name type="scientific">Venturia inaequalis</name>
    <name type="common">Apple scab fungus</name>
    <dbReference type="NCBI Taxonomy" id="5025"/>
    <lineage>
        <taxon>Eukaryota</taxon>
        <taxon>Fungi</taxon>
        <taxon>Dikarya</taxon>
        <taxon>Ascomycota</taxon>
        <taxon>Pezizomycotina</taxon>
        <taxon>Dothideomycetes</taxon>
        <taxon>Pleosporomycetidae</taxon>
        <taxon>Venturiales</taxon>
        <taxon>Venturiaceae</taxon>
        <taxon>Venturia</taxon>
    </lineage>
</organism>
<dbReference type="UniPathway" id="UPA00885"/>
<evidence type="ECO:0000313" key="10">
    <source>
        <dbReference type="Proteomes" id="UP000447873"/>
    </source>
</evidence>
<dbReference type="OrthoDB" id="1708823at2759"/>
<dbReference type="EMBL" id="WNWQ01000083">
    <property type="protein sequence ID" value="KAE9980039.1"/>
    <property type="molecule type" value="Genomic_DNA"/>
</dbReference>
<comment type="function">
    <text evidence="4">Regulatory subunit of the dimeric UBA3-ULA1 E1 enzyme.</text>
</comment>
<accession>A0A8H3V0A8</accession>
<evidence type="ECO:0000259" key="5">
    <source>
        <dbReference type="Pfam" id="PF00899"/>
    </source>
</evidence>
<dbReference type="Proteomes" id="UP000433883">
    <property type="component" value="Unassembled WGS sequence"/>
</dbReference>
<dbReference type="PANTHER" id="PTHR10953:SF29">
    <property type="entry name" value="NEDD8-ACTIVATING ENZYME E1 REGULATORY SUBUNIT"/>
    <property type="match status" value="1"/>
</dbReference>
<reference evidence="7 9" key="1">
    <citation type="submission" date="2019-11" db="EMBL/GenBank/DDBJ databases">
        <title>Venturia inaequalis Genome Resource.</title>
        <authorList>
            <person name="Lichtner F.J."/>
        </authorList>
    </citation>
    <scope>NUCLEOTIDE SEQUENCE [LARGE SCALE GENOMIC DNA]</scope>
    <source>
        <strain evidence="6 10">120213</strain>
        <strain evidence="7">Bline_iso_100314</strain>
        <strain evidence="8 11">DMI_063113</strain>
    </source>
</reference>
<dbReference type="GO" id="GO:0045116">
    <property type="term" value="P:protein neddylation"/>
    <property type="evidence" value="ECO:0007669"/>
    <property type="project" value="UniProtKB-UniRule"/>
</dbReference>
<protein>
    <recommendedName>
        <fullName evidence="4">NEDD8-activating enzyme E1 regulatory subunit</fullName>
    </recommendedName>
</protein>
<name>A0A8H3V0A8_VENIN</name>
<dbReference type="GO" id="GO:0019781">
    <property type="term" value="F:NEDD8 activating enzyme activity"/>
    <property type="evidence" value="ECO:0007669"/>
    <property type="project" value="UniProtKB-UniRule"/>
</dbReference>
<dbReference type="Pfam" id="PF00899">
    <property type="entry name" value="ThiF"/>
    <property type="match status" value="1"/>
</dbReference>
<dbReference type="InterPro" id="IPR030667">
    <property type="entry name" value="APP-BP1"/>
</dbReference>
<keyword evidence="3 4" id="KW-0833">Ubl conjugation pathway</keyword>
<dbReference type="AlphaFoldDB" id="A0A8H3V0A8"/>
<feature type="domain" description="THIF-type NAD/FAD binding fold" evidence="5">
    <location>
        <begin position="21"/>
        <end position="554"/>
    </location>
</feature>
<evidence type="ECO:0000313" key="11">
    <source>
        <dbReference type="Proteomes" id="UP000490939"/>
    </source>
</evidence>
<dbReference type="Gene3D" id="3.40.50.720">
    <property type="entry name" value="NAD(P)-binding Rossmann-like Domain"/>
    <property type="match status" value="2"/>
</dbReference>
<comment type="pathway">
    <text evidence="1 4">Protein modification; protein neddylation.</text>
</comment>
<proteinExistence type="inferred from homology"/>
<evidence type="ECO:0000256" key="4">
    <source>
        <dbReference type="PIRNR" id="PIRNR039099"/>
    </source>
</evidence>
<evidence type="ECO:0000256" key="3">
    <source>
        <dbReference type="ARBA" id="ARBA00022786"/>
    </source>
</evidence>
<evidence type="ECO:0000313" key="8">
    <source>
        <dbReference type="EMBL" id="KAE9987655.1"/>
    </source>
</evidence>
<dbReference type="GO" id="GO:0005737">
    <property type="term" value="C:cytoplasm"/>
    <property type="evidence" value="ECO:0007669"/>
    <property type="project" value="TreeGrafter"/>
</dbReference>
<gene>
    <name evidence="7" type="ORF">BLS_009221</name>
    <name evidence="8" type="ORF">EG327_003692</name>
    <name evidence="6" type="ORF">EG328_011849</name>
</gene>
<comment type="caution">
    <text evidence="7">The sequence shown here is derived from an EMBL/GenBank/DDBJ whole genome shotgun (WGS) entry which is preliminary data.</text>
</comment>
<comment type="similarity">
    <text evidence="2 4">Belongs to the ubiquitin-activating E1 family. ULA1 subfamily.</text>
</comment>
<dbReference type="EMBL" id="WNWR01000229">
    <property type="protein sequence ID" value="KAE9987655.1"/>
    <property type="molecule type" value="Genomic_DNA"/>
</dbReference>
<evidence type="ECO:0000256" key="2">
    <source>
        <dbReference type="ARBA" id="ARBA00006868"/>
    </source>
</evidence>
<evidence type="ECO:0000256" key="1">
    <source>
        <dbReference type="ARBA" id="ARBA00005032"/>
    </source>
</evidence>
<dbReference type="InterPro" id="IPR045886">
    <property type="entry name" value="ThiF/MoeB/HesA"/>
</dbReference>
<sequence length="561" mass="61592">MASGTMTPPVLHGPSAKEKKYDRQLRLWAASGQAALEDAHLLLVQSEDGAGVIGIETLKNLVLPGVGQYTILDSATVKEEDLGVNFFLDEESLGSSRAAATCKFLQELNPDVKGHFISEPASTIVNEDFLKPYSLILISAPVDPNVLTILSAYAAKTSTPLFYMHCVGFYAHFSVALPPAWPIVDTHPDPVSTTDLRLVKPWPELLEFMQSRTGNLEAMENDDHGHVPYLLLLSYYLEEWKKTHEGKVPSAYKAKQEFRDLVRQGMRTNTPEGSEENYEEAISAVLKSLNEPTASSAVREVWDAEECKDLTHDSHNFWIISSAIAKFYKQHGMLPLPGSVPDMKARSADYIALQNVYKSKARTDILEITASVRELEKSLARNTSIEGPEIEAFCKNAAHIKLVRGKPLVVYRPDPDHQWTWGSRAKFAFNALSDETSLILLHVAFMAWDAFFQTSTKIAGESDPDSDSIQLTTLANSIIDGLALEAGRSLDEGGSDSVRSKLAELCQELSRAGGAELHNIASLAGGLVAQEVIKAITKQYIPVDNTCLFDGVKSSTSVLKL</sequence>
<dbReference type="InterPro" id="IPR035985">
    <property type="entry name" value="Ubiquitin-activating_enz"/>
</dbReference>
<dbReference type="PIRSF" id="PIRSF039099">
    <property type="entry name" value="APP-BP1"/>
    <property type="match status" value="1"/>
</dbReference>
<evidence type="ECO:0000313" key="6">
    <source>
        <dbReference type="EMBL" id="KAE9963001.1"/>
    </source>
</evidence>
<dbReference type="Proteomes" id="UP000447873">
    <property type="component" value="Unassembled WGS sequence"/>
</dbReference>
<evidence type="ECO:0000313" key="9">
    <source>
        <dbReference type="Proteomes" id="UP000433883"/>
    </source>
</evidence>
<dbReference type="InterPro" id="IPR000594">
    <property type="entry name" value="ThiF_NAD_FAD-bd"/>
</dbReference>
<dbReference type="EMBL" id="WNWS01000936">
    <property type="protein sequence ID" value="KAE9963001.1"/>
    <property type="molecule type" value="Genomic_DNA"/>
</dbReference>
<keyword evidence="11" id="KW-1185">Reference proteome</keyword>
<dbReference type="Proteomes" id="UP000490939">
    <property type="component" value="Unassembled WGS sequence"/>
</dbReference>
<evidence type="ECO:0000313" key="7">
    <source>
        <dbReference type="EMBL" id="KAE9980039.1"/>
    </source>
</evidence>